<dbReference type="EMBL" id="CP069620">
    <property type="protein sequence ID" value="UZH53965.1"/>
    <property type="molecule type" value="Genomic_DNA"/>
</dbReference>
<evidence type="ECO:0000313" key="2">
    <source>
        <dbReference type="EMBL" id="UZH53965.1"/>
    </source>
</evidence>
<sequence length="161" mass="19007">MQEIERKFLILETPDFKDKARNKTRIVQGYLNSAPERTVRVRIKAEKGFLTIKGKSSSDGLTRFEWEKEIPLFEAEELLKLCEPGVIEKFRYEVEVGEHIFEVDEFIGLNEGLLMAEVELQHENEEFLKPAWLGKEVTGEKRYYNSYLSKFPFKDWQISRP</sequence>
<dbReference type="RefSeq" id="WP_265162261.1">
    <property type="nucleotide sequence ID" value="NZ_CP069620.1"/>
</dbReference>
<dbReference type="Pfam" id="PF01928">
    <property type="entry name" value="CYTH"/>
    <property type="match status" value="1"/>
</dbReference>
<evidence type="ECO:0000313" key="3">
    <source>
        <dbReference type="Proteomes" id="UP001163981"/>
    </source>
</evidence>
<dbReference type="SUPFAM" id="SSF55154">
    <property type="entry name" value="CYTH-like phosphatases"/>
    <property type="match status" value="1"/>
</dbReference>
<evidence type="ECO:0000259" key="1">
    <source>
        <dbReference type="PROSITE" id="PS51707"/>
    </source>
</evidence>
<dbReference type="PIRSF" id="PIRSF016487">
    <property type="entry name" value="CYTH_UCP016487"/>
    <property type="match status" value="1"/>
</dbReference>
<dbReference type="InterPro" id="IPR023577">
    <property type="entry name" value="CYTH_domain"/>
</dbReference>
<proteinExistence type="predicted"/>
<dbReference type="SMART" id="SM01118">
    <property type="entry name" value="CYTH"/>
    <property type="match status" value="1"/>
</dbReference>
<keyword evidence="3" id="KW-1185">Reference proteome</keyword>
<protein>
    <submittedName>
        <fullName evidence="2">CYTH domain-containing protein</fullName>
    </submittedName>
</protein>
<dbReference type="InterPro" id="IPR033469">
    <property type="entry name" value="CYTH-like_dom_sf"/>
</dbReference>
<dbReference type="CDD" id="cd07891">
    <property type="entry name" value="CYTH-like_CthTTM-like_1"/>
    <property type="match status" value="1"/>
</dbReference>
<dbReference type="PANTHER" id="PTHR40114:SF1">
    <property type="entry name" value="SLR0698 PROTEIN"/>
    <property type="match status" value="1"/>
</dbReference>
<dbReference type="InterPro" id="IPR012042">
    <property type="entry name" value="NeuTTM/CthTTM-like"/>
</dbReference>
<organism evidence="2 3">
    <name type="scientific">Salinimicrobium tongyeongense</name>
    <dbReference type="NCBI Taxonomy" id="2809707"/>
    <lineage>
        <taxon>Bacteria</taxon>
        <taxon>Pseudomonadati</taxon>
        <taxon>Bacteroidota</taxon>
        <taxon>Flavobacteriia</taxon>
        <taxon>Flavobacteriales</taxon>
        <taxon>Flavobacteriaceae</taxon>
        <taxon>Salinimicrobium</taxon>
    </lineage>
</organism>
<reference evidence="2" key="1">
    <citation type="submission" date="2021-02" db="EMBL/GenBank/DDBJ databases">
        <title>Salinimicrobium sp. nov. isolated from seawater in Tongyeong, Republic of Korea.</title>
        <authorList>
            <person name="Lee S.-J."/>
        </authorList>
    </citation>
    <scope>NUCLEOTIDE SEQUENCE</scope>
    <source>
        <strain evidence="2">HN-2-9-2</strain>
    </source>
</reference>
<accession>A0ABY6NM53</accession>
<dbReference type="PROSITE" id="PS51707">
    <property type="entry name" value="CYTH"/>
    <property type="match status" value="1"/>
</dbReference>
<dbReference type="Gene3D" id="2.40.320.10">
    <property type="entry name" value="Hypothetical Protein Pfu-838710-001"/>
    <property type="match status" value="1"/>
</dbReference>
<name>A0ABY6NM53_9FLAO</name>
<dbReference type="PANTHER" id="PTHR40114">
    <property type="entry name" value="SLR0698 PROTEIN"/>
    <property type="match status" value="1"/>
</dbReference>
<gene>
    <name evidence="2" type="ORF">JRG66_08035</name>
</gene>
<feature type="domain" description="CYTH" evidence="1">
    <location>
        <begin position="1"/>
        <end position="150"/>
    </location>
</feature>
<dbReference type="Proteomes" id="UP001163981">
    <property type="component" value="Chromosome"/>
</dbReference>